<dbReference type="KEGG" id="vg:29125300"/>
<name>A0A127AYV7_9CAUD</name>
<sequence length="74" mass="8727">MEIHQILSGRQQMRHEAKFILEQTDKGDFKIVKDADMFNHSVGLKVKTPLTYLKKQEKTLVFYNDNRVEANFTL</sequence>
<dbReference type="GeneID" id="29125300"/>
<evidence type="ECO:0000313" key="2">
    <source>
        <dbReference type="Proteomes" id="UP000203261"/>
    </source>
</evidence>
<dbReference type="EMBL" id="KT624200">
    <property type="protein sequence ID" value="AMM44931.1"/>
    <property type="molecule type" value="Genomic_DNA"/>
</dbReference>
<reference evidence="1 2" key="1">
    <citation type="submission" date="2015-08" db="EMBL/GenBank/DDBJ databases">
        <authorList>
            <person name="Babu N.S."/>
            <person name="Beckwith C.J."/>
            <person name="Beseler K.G."/>
            <person name="Brison A."/>
            <person name="Carone J.V."/>
            <person name="Caskin T.P."/>
            <person name="Diamond M."/>
            <person name="Durham M.E."/>
            <person name="Foxe J.M."/>
            <person name="Go M."/>
            <person name="Henderson B.A."/>
            <person name="Jones I.B."/>
            <person name="McGettigan J.A."/>
            <person name="Micheletti S.J."/>
            <person name="Nasrallah M.E."/>
            <person name="Ortiz D."/>
            <person name="Piller C.R."/>
            <person name="Privatt S.R."/>
            <person name="Schneider S.L."/>
            <person name="Sharp S."/>
            <person name="Smith T.C."/>
            <person name="Stanton J.D."/>
            <person name="Ullery H.E."/>
            <person name="Wilson R.J."/>
            <person name="Serrano M.G."/>
            <person name="Buck G."/>
            <person name="Lee V."/>
            <person name="Wang Y."/>
            <person name="Carvalho R."/>
            <person name="Voegtly L."/>
            <person name="Shi R."/>
            <person name="Duckworth R."/>
            <person name="Johnson A."/>
            <person name="Loviza R."/>
            <person name="Walstead R."/>
            <person name="Shah Z."/>
            <person name="Kiflezghi M."/>
            <person name="Wade K."/>
            <person name="Ball S.L."/>
            <person name="Bradley K.W."/>
            <person name="Asai D.J."/>
            <person name="Bowman C.A."/>
            <person name="Russell D.A."/>
            <person name="Pope W.H."/>
            <person name="Jacobs-Sera D."/>
            <person name="Hendrix R.W."/>
            <person name="Hatfull G.F."/>
        </authorList>
    </citation>
    <scope>NUCLEOTIDE SEQUENCE [LARGE SCALE GENOMIC DNA]</scope>
</reference>
<keyword evidence="2" id="KW-1185">Reference proteome</keyword>
<organism evidence="1 2">
    <name type="scientific">Bacillus phage SP-15</name>
    <dbReference type="NCBI Taxonomy" id="1792032"/>
    <lineage>
        <taxon>Viruses</taxon>
        <taxon>Duplodnaviria</taxon>
        <taxon>Heunggongvirae</taxon>
        <taxon>Uroviricota</taxon>
        <taxon>Caudoviricetes</taxon>
        <taxon>Thornevirus</taxon>
        <taxon>Thornevirus SP15</taxon>
    </lineage>
</organism>
<accession>A0A127AYV7</accession>
<proteinExistence type="predicted"/>
<dbReference type="Proteomes" id="UP000203261">
    <property type="component" value="Segment"/>
</dbReference>
<gene>
    <name evidence="1" type="ORF">SP15_133</name>
</gene>
<evidence type="ECO:0000313" key="1">
    <source>
        <dbReference type="EMBL" id="AMM44931.1"/>
    </source>
</evidence>
<dbReference type="RefSeq" id="YP_009302520.1">
    <property type="nucleotide sequence ID" value="NC_031245.1"/>
</dbReference>
<protein>
    <submittedName>
        <fullName evidence="1">Uncharacterized protein</fullName>
    </submittedName>
</protein>